<accession>A0A841I027</accession>
<keyword evidence="2" id="KW-1185">Reference proteome</keyword>
<proteinExistence type="predicted"/>
<sequence>MPYDLTLHFPKGNYPGPDYKHGVVTFSDHPRIPNGIRVEYHRDHANGGEDVLRVHNGEEYRVALEDGYEVKEGGGGSSMKCTVLDDEPWRVTHTRQAPGGDA</sequence>
<dbReference type="Proteomes" id="UP000569951">
    <property type="component" value="Unassembled WGS sequence"/>
</dbReference>
<organism evidence="1 2">
    <name type="scientific">Deinobacterium chartae</name>
    <dbReference type="NCBI Taxonomy" id="521158"/>
    <lineage>
        <taxon>Bacteria</taxon>
        <taxon>Thermotogati</taxon>
        <taxon>Deinococcota</taxon>
        <taxon>Deinococci</taxon>
        <taxon>Deinococcales</taxon>
        <taxon>Deinococcaceae</taxon>
        <taxon>Deinobacterium</taxon>
    </lineage>
</organism>
<protein>
    <submittedName>
        <fullName evidence="1">Uncharacterized protein</fullName>
    </submittedName>
</protein>
<evidence type="ECO:0000313" key="1">
    <source>
        <dbReference type="EMBL" id="MBB6098466.1"/>
    </source>
</evidence>
<dbReference type="EMBL" id="JACHHG010000006">
    <property type="protein sequence ID" value="MBB6098466.1"/>
    <property type="molecule type" value="Genomic_DNA"/>
</dbReference>
<name>A0A841I027_9DEIO</name>
<gene>
    <name evidence="1" type="ORF">HNR42_001900</name>
</gene>
<dbReference type="AlphaFoldDB" id="A0A841I027"/>
<comment type="caution">
    <text evidence="1">The sequence shown here is derived from an EMBL/GenBank/DDBJ whole genome shotgun (WGS) entry which is preliminary data.</text>
</comment>
<dbReference type="RefSeq" id="WP_183986912.1">
    <property type="nucleotide sequence ID" value="NZ_JACHHG010000006.1"/>
</dbReference>
<evidence type="ECO:0000313" key="2">
    <source>
        <dbReference type="Proteomes" id="UP000569951"/>
    </source>
</evidence>
<reference evidence="1 2" key="1">
    <citation type="submission" date="2020-08" db="EMBL/GenBank/DDBJ databases">
        <title>Genomic Encyclopedia of Type Strains, Phase IV (KMG-IV): sequencing the most valuable type-strain genomes for metagenomic binning, comparative biology and taxonomic classification.</title>
        <authorList>
            <person name="Goeker M."/>
        </authorList>
    </citation>
    <scope>NUCLEOTIDE SEQUENCE [LARGE SCALE GENOMIC DNA]</scope>
    <source>
        <strain evidence="1 2">DSM 21458</strain>
    </source>
</reference>